<evidence type="ECO:0000313" key="4">
    <source>
        <dbReference type="Proteomes" id="UP001168098"/>
    </source>
</evidence>
<feature type="region of interest" description="Disordered" evidence="2">
    <location>
        <begin position="1008"/>
        <end position="1096"/>
    </location>
</feature>
<feature type="region of interest" description="Disordered" evidence="2">
    <location>
        <begin position="1713"/>
        <end position="1746"/>
    </location>
</feature>
<feature type="region of interest" description="Disordered" evidence="2">
    <location>
        <begin position="1201"/>
        <end position="1225"/>
    </location>
</feature>
<feature type="compositionally biased region" description="Polar residues" evidence="2">
    <location>
        <begin position="1204"/>
        <end position="1217"/>
    </location>
</feature>
<feature type="region of interest" description="Disordered" evidence="2">
    <location>
        <begin position="802"/>
        <end position="829"/>
    </location>
</feature>
<feature type="compositionally biased region" description="Polar residues" evidence="2">
    <location>
        <begin position="395"/>
        <end position="412"/>
    </location>
</feature>
<feature type="compositionally biased region" description="Basic and acidic residues" evidence="2">
    <location>
        <begin position="251"/>
        <end position="265"/>
    </location>
</feature>
<feature type="compositionally biased region" description="Polar residues" evidence="2">
    <location>
        <begin position="802"/>
        <end position="815"/>
    </location>
</feature>
<feature type="compositionally biased region" description="Polar residues" evidence="2">
    <location>
        <begin position="2425"/>
        <end position="2442"/>
    </location>
</feature>
<reference evidence="3 4" key="1">
    <citation type="journal article" date="2023" name="BMC Biotechnol.">
        <title>Vitis rotundifolia cv Carlos genome sequencing.</title>
        <authorList>
            <person name="Huff M."/>
            <person name="Hulse-Kemp A."/>
            <person name="Scheffler B."/>
            <person name="Youngblood R."/>
            <person name="Simpson S."/>
            <person name="Babiker E."/>
            <person name="Staton M."/>
        </authorList>
    </citation>
    <scope>NUCLEOTIDE SEQUENCE [LARGE SCALE GENOMIC DNA]</scope>
    <source>
        <tissue evidence="3">Leaf</tissue>
    </source>
</reference>
<feature type="compositionally biased region" description="Basic and acidic residues" evidence="2">
    <location>
        <begin position="365"/>
        <end position="391"/>
    </location>
</feature>
<feature type="region of interest" description="Disordered" evidence="2">
    <location>
        <begin position="752"/>
        <end position="774"/>
    </location>
</feature>
<feature type="compositionally biased region" description="Low complexity" evidence="2">
    <location>
        <begin position="754"/>
        <end position="774"/>
    </location>
</feature>
<keyword evidence="4" id="KW-1185">Reference proteome</keyword>
<feature type="region of interest" description="Disordered" evidence="2">
    <location>
        <begin position="1488"/>
        <end position="1665"/>
    </location>
</feature>
<feature type="compositionally biased region" description="Polar residues" evidence="2">
    <location>
        <begin position="2481"/>
        <end position="2490"/>
    </location>
</feature>
<feature type="compositionally biased region" description="Polar residues" evidence="2">
    <location>
        <begin position="1578"/>
        <end position="1587"/>
    </location>
</feature>
<evidence type="ECO:0000256" key="2">
    <source>
        <dbReference type="SAM" id="MobiDB-lite"/>
    </source>
</evidence>
<feature type="region of interest" description="Disordered" evidence="2">
    <location>
        <begin position="2038"/>
        <end position="2057"/>
    </location>
</feature>
<feature type="compositionally biased region" description="Basic and acidic residues" evidence="2">
    <location>
        <begin position="1713"/>
        <end position="1724"/>
    </location>
</feature>
<feature type="compositionally biased region" description="Basic and acidic residues" evidence="2">
    <location>
        <begin position="118"/>
        <end position="128"/>
    </location>
</feature>
<organism evidence="3 4">
    <name type="scientific">Vitis rotundifolia</name>
    <name type="common">Muscadine grape</name>
    <dbReference type="NCBI Taxonomy" id="103349"/>
    <lineage>
        <taxon>Eukaryota</taxon>
        <taxon>Viridiplantae</taxon>
        <taxon>Streptophyta</taxon>
        <taxon>Embryophyta</taxon>
        <taxon>Tracheophyta</taxon>
        <taxon>Spermatophyta</taxon>
        <taxon>Magnoliopsida</taxon>
        <taxon>eudicotyledons</taxon>
        <taxon>Gunneridae</taxon>
        <taxon>Pentapetalae</taxon>
        <taxon>rosids</taxon>
        <taxon>Vitales</taxon>
        <taxon>Vitaceae</taxon>
        <taxon>Viteae</taxon>
        <taxon>Vitis</taxon>
    </lineage>
</organism>
<feature type="compositionally biased region" description="Low complexity" evidence="2">
    <location>
        <begin position="1023"/>
        <end position="1038"/>
    </location>
</feature>
<dbReference type="Proteomes" id="UP001168098">
    <property type="component" value="Unassembled WGS sequence"/>
</dbReference>
<feature type="region of interest" description="Disordered" evidence="2">
    <location>
        <begin position="1"/>
        <end position="142"/>
    </location>
</feature>
<feature type="region of interest" description="Disordered" evidence="2">
    <location>
        <begin position="2398"/>
        <end position="2490"/>
    </location>
</feature>
<feature type="compositionally biased region" description="Basic residues" evidence="2">
    <location>
        <begin position="1725"/>
        <end position="1736"/>
    </location>
</feature>
<gene>
    <name evidence="3" type="ORF">PVL29_026971</name>
</gene>
<dbReference type="PANTHER" id="PTHR31780">
    <property type="entry name" value="STRESS RESPONSE PROTEIN NST1-RELATED"/>
    <property type="match status" value="1"/>
</dbReference>
<dbReference type="EMBL" id="JARBHA010000020">
    <property type="protein sequence ID" value="KAJ9670765.1"/>
    <property type="molecule type" value="Genomic_DNA"/>
</dbReference>
<feature type="compositionally biased region" description="Polar residues" evidence="2">
    <location>
        <begin position="2457"/>
        <end position="2473"/>
    </location>
</feature>
<name>A0AA39D5J8_VITRO</name>
<feature type="compositionally biased region" description="Polar residues" evidence="2">
    <location>
        <begin position="1737"/>
        <end position="1746"/>
    </location>
</feature>
<keyword evidence="1" id="KW-0175">Coiled coil</keyword>
<sequence>MANHGVGSKFVSVNLNKSYGQPPHPPHQSSYGSNRTRTGSHGGGGGMVVLSRSRNMQKIGPKLSVPPPLNLPSLRKEHERFDSSGLGSGQSGGSGSGNGSRPTSSGMGWTKPGTVALQEKEGGGDHHLFGRSGSEPQAVDSVDQGLHSVDGVTRGSGVYMPPSARSGTLVPPISAASRAFPSVEKAVVLRGEDFPSLQAALPTTSGPAQKPKDGQNQKQKHVLSEELSNEQRESDHLSLLVDMRPQVQPSHHNDGNRLNENREGHGLGGSCKTELTRKQDDYFPGPLPLVRLNPRSDWADDERDTGHGFTERARDHGFSKTEAYWDRDFDMPRSGVLPHKPAHNVFDRWGQRDNEAGKVYSSEVPKLDPYGRDVRTPSRDGYVRTPSRDGYEGNSWRTSSPLPKDGFSSQEVGNDRGGFGARPSSMNRETSKENNKYAPSSLLENSRDDFSVVSANRDSALGRRDMGYGQGGKQHWNHNMESFSSRGAERNVRDRHGNEHNNRYRGDAFQNSSVSKSSFSLVGKSLHMNDPILNFGREKRSFVKNEKPYLEDPFLKDYGSTGFDGRDPFSGGLVGLVKRKKEVVKPTDFHDPVRESFEAELERVQKMQEMERQKIIEEQERAMELARREEEERARLAREQEEQQRKLEEEARQAAWRAEQDRVEAVRRAEEQKIAREEEKRRILVEEERRKQAAKQKLMELEAKIARRQAEMSKEDNFSAAIADEKMLVGMKGTKADLGDWDDGERLVERITTSASSDSSSLGRSFNVGSRPISSREISSPILDRGKSINSWRRDAVENGNSSAFLPQDQENGHQSPRPDASAGGRGYSRKEFYGGGGFMSSRSYYKGGMTDHQVDDYTHAKGHRWNLSGDGDHFGRNVEIDSEFHDNIGEKFGDVGWGQGPSRGHLHPPYLERMYQNSDSDELYSFGRSRYSMRQPRVLPPPSLASMHKMSYRGENERPGPSTFPDSEMQYDARNEPTMQTGYDNSAHQEKHEQSEIIDIQREKAETGEQKLERNATPRCDSQSSLSVSSPPTSPTHLSHDDLDESGDSSMLPSTTEGKEIPLSGNEQVVLSTKGGKENMMTASSSISTADDEEWSIDNNEQLQEQEEYDEDEEGYHEEDEVHEADEHINLTKELEDMHLGEKGSPHTVDNLVLGLDEGVEVRMPSDEFERSSGNEESTFMLPKVSLGTVEEQGAFGGIHEGQSPQLTDGSPQVSIDGSGRRGEDAGKAIQDLVIQPVNGPHTSVASDVLNSVDASISSNQTSLHPAPSSVNVAMHSSSGKAVTSTVSAAPGQAELPVKLQFGLFSGPSLIPSPVPAIQIGSIQMPLHLHPQVGPSLTHIHPSQPPLFQFGQLRYTSPISQGILPLAPQSMSFVQPNVPAHFTANQNPGGSIPVQAIQNTKIDIVSLPMDSQLGLVPRNLDLPQDNASKEVKSLPLRVSADSNVMTSHDQADMSHIVENNSRYELGLQVTDQGHHETVKKNYISLSNARESEGLPQNGSTSSQSFSRERDLSGSKAQGPISAGKGRKYMFTVKNSGPRSSFPVPESSRADSSGFQRKPRRIQRTEFRVRENPDRKQSSGMVSSNHSGLDDKSNISGRGAGISSRTGSKKGTVLNKPLKHTFESESSGPISSREVDPVGRAEKGIGKEALTKNQSSSRAGEGNLKRSNICAGEDVDAPLQSGIVRVFEQPGIEAPSDEDDFIEVRSKRQMLNDRREQREKEIKAKSRVAKMPRKPRSTSQSAVVSTNSNKISAPLGGEATNNIHSDFAVAEGRANNEVSTGFSSNIISQPLAPIGTPTVNTDSQADIRSQSIKSLQTSSLPVISSGGKNIGPSLIFDTKNTVLDNVPTSLGSWGNGRLNKQVMALTQTQLDEAMKLPRFDTHVTSIGDHTTSVSEPSMPSSSILTKDKTFSSAVSPINSLLAGEKIQFGAVTSPTILPPSSHAISHGIGAPGSCRSDIQISHDLSSAENDCGLFFKKEKHTDESCIHLEDCEAEAEAAASAIAVAAISNDEIVGNGLGACSVSVTDSKGFGVPDLDGTAGGGVAGDQQLSSQSRAEESLSVALPADLSVDTPPISLWPALPSPQNTSSQMLSHFPGGQPSPFPVFEMNPMMGSPIFAFGPHDESAGTQSQTQKSSASGSGPLGAWQQCHSGVDSFYGPPAGFTGPFISPPGGIPGVQGPPHMVVYNHFAPVGQFGQVGLSFMGTTYIPSGKQPDWKHNPTSSAMGIGDGDMNNLNMVSAMRNPPNMPAPIQHLAPGSPLLPMASPLAMFDVSPFQSSPDMPMQARWSHVPASPLHSVPLSLPLQQQADAALPSQFNQVPTIDHSLTASRFPESRTSTPSDGAHSFPVATDATVTQLPDELGLVDPSTSTCGGASTPSIAAKSTLGSTIVDTVKTDAVKNGSSSQTASSGLKSQSSQQKNLSGQQYNHSTGYNYQRGVVSQKNGSGGEWSHRRMGFQGRSQTMGADKNFPSSKMKQIYVAKQPTSGTSTGV</sequence>
<feature type="region of interest" description="Disordered" evidence="2">
    <location>
        <begin position="462"/>
        <end position="509"/>
    </location>
</feature>
<feature type="compositionally biased region" description="Basic and acidic residues" evidence="2">
    <location>
        <begin position="1633"/>
        <end position="1650"/>
    </location>
</feature>
<dbReference type="PANTHER" id="PTHR31780:SF10">
    <property type="entry name" value="LD36051P"/>
    <property type="match status" value="1"/>
</dbReference>
<accession>A0AA39D5J8</accession>
<feature type="compositionally biased region" description="Basic and acidic residues" evidence="2">
    <location>
        <begin position="1563"/>
        <end position="1577"/>
    </location>
</feature>
<evidence type="ECO:0000313" key="3">
    <source>
        <dbReference type="EMBL" id="KAJ9670765.1"/>
    </source>
</evidence>
<dbReference type="CDD" id="cd22249">
    <property type="entry name" value="UDM1_RNF168_RNF169-like"/>
    <property type="match status" value="2"/>
</dbReference>
<feature type="region of interest" description="Disordered" evidence="2">
    <location>
        <begin position="359"/>
        <end position="443"/>
    </location>
</feature>
<feature type="compositionally biased region" description="Polar residues" evidence="2">
    <location>
        <begin position="1488"/>
        <end position="1506"/>
    </location>
</feature>
<feature type="compositionally biased region" description="Basic and acidic residues" evidence="2">
    <location>
        <begin position="1008"/>
        <end position="1017"/>
    </location>
</feature>
<evidence type="ECO:0000256" key="1">
    <source>
        <dbReference type="SAM" id="Coils"/>
    </source>
</evidence>
<feature type="region of interest" description="Disordered" evidence="2">
    <location>
        <begin position="2119"/>
        <end position="2144"/>
    </location>
</feature>
<feature type="compositionally biased region" description="Polar residues" evidence="2">
    <location>
        <begin position="2125"/>
        <end position="2138"/>
    </location>
</feature>
<feature type="compositionally biased region" description="Low complexity" evidence="2">
    <location>
        <begin position="2398"/>
        <end position="2424"/>
    </location>
</feature>
<comment type="caution">
    <text evidence="3">The sequence shown here is derived from an EMBL/GenBank/DDBJ whole genome shotgun (WGS) entry which is preliminary data.</text>
</comment>
<feature type="compositionally biased region" description="Basic and acidic residues" evidence="2">
    <location>
        <begin position="487"/>
        <end position="506"/>
    </location>
</feature>
<feature type="region of interest" description="Disordered" evidence="2">
    <location>
        <begin position="198"/>
        <end position="270"/>
    </location>
</feature>
<feature type="coiled-coil region" evidence="1">
    <location>
        <begin position="594"/>
        <end position="711"/>
    </location>
</feature>
<dbReference type="InterPro" id="IPR051195">
    <property type="entry name" value="Fungal_stress_NST1"/>
</dbReference>
<protein>
    <submittedName>
        <fullName evidence="3">Uncharacterized protein</fullName>
    </submittedName>
</protein>
<feature type="compositionally biased region" description="Gly residues" evidence="2">
    <location>
        <begin position="86"/>
        <end position="98"/>
    </location>
</feature>
<proteinExistence type="predicted"/>